<organism evidence="2 3">
    <name type="scientific">Roseiflexus castenholzii (strain DSM 13941 / HLO8)</name>
    <dbReference type="NCBI Taxonomy" id="383372"/>
    <lineage>
        <taxon>Bacteria</taxon>
        <taxon>Bacillati</taxon>
        <taxon>Chloroflexota</taxon>
        <taxon>Chloroflexia</taxon>
        <taxon>Chloroflexales</taxon>
        <taxon>Roseiflexineae</taxon>
        <taxon>Roseiflexaceae</taxon>
        <taxon>Roseiflexus</taxon>
    </lineage>
</organism>
<accession>A7NNX4</accession>
<proteinExistence type="predicted"/>
<gene>
    <name evidence="2" type="ordered locus">Rcas_3214</name>
</gene>
<evidence type="ECO:0000259" key="1">
    <source>
        <dbReference type="Pfam" id="PF13115"/>
    </source>
</evidence>
<dbReference type="Pfam" id="PF13115">
    <property type="entry name" value="YtkA"/>
    <property type="match status" value="1"/>
</dbReference>
<dbReference type="STRING" id="383372.Rcas_3214"/>
<sequence length="139" mass="15432">MFKHSVRWRAPFHIILLVVAGISIGACGATPTIVEERAVDGLTIALERPAQPVALRNYAFTATITNAADQPVEADLVYFDFTMPQMEMGVHQPIADRLGPGKYGVRTIYSMEGDWRITIVATIEGRDVRVWFDHPVLPP</sequence>
<feature type="domain" description="YtkA-like" evidence="1">
    <location>
        <begin position="38"/>
        <end position="119"/>
    </location>
</feature>
<dbReference type="EMBL" id="CP000804">
    <property type="protein sequence ID" value="ABU59268.1"/>
    <property type="molecule type" value="Genomic_DNA"/>
</dbReference>
<dbReference type="PROSITE" id="PS51257">
    <property type="entry name" value="PROKAR_LIPOPROTEIN"/>
    <property type="match status" value="1"/>
</dbReference>
<evidence type="ECO:0000313" key="3">
    <source>
        <dbReference type="Proteomes" id="UP000000263"/>
    </source>
</evidence>
<dbReference type="HOGENOM" id="CLU_153190_0_0_0"/>
<dbReference type="AlphaFoldDB" id="A7NNX4"/>
<protein>
    <recommendedName>
        <fullName evidence="1">YtkA-like domain-containing protein</fullName>
    </recommendedName>
</protein>
<dbReference type="InterPro" id="IPR032693">
    <property type="entry name" value="YtkA-like_dom"/>
</dbReference>
<evidence type="ECO:0000313" key="2">
    <source>
        <dbReference type="EMBL" id="ABU59268.1"/>
    </source>
</evidence>
<name>A7NNX4_ROSCS</name>
<dbReference type="KEGG" id="rca:Rcas_3214"/>
<keyword evidence="3" id="KW-1185">Reference proteome</keyword>
<reference evidence="2 3" key="1">
    <citation type="submission" date="2007-08" db="EMBL/GenBank/DDBJ databases">
        <title>Complete sequence of Roseiflexus castenholzii DSM 13941.</title>
        <authorList>
            <consortium name="US DOE Joint Genome Institute"/>
            <person name="Copeland A."/>
            <person name="Lucas S."/>
            <person name="Lapidus A."/>
            <person name="Barry K."/>
            <person name="Glavina del Rio T."/>
            <person name="Dalin E."/>
            <person name="Tice H."/>
            <person name="Pitluck S."/>
            <person name="Thompson L.S."/>
            <person name="Brettin T."/>
            <person name="Bruce D."/>
            <person name="Detter J.C."/>
            <person name="Han C."/>
            <person name="Tapia R."/>
            <person name="Schmutz J."/>
            <person name="Larimer F."/>
            <person name="Land M."/>
            <person name="Hauser L."/>
            <person name="Kyrpides N."/>
            <person name="Mikhailova N."/>
            <person name="Bryant D.A."/>
            <person name="Hanada S."/>
            <person name="Tsukatani Y."/>
            <person name="Richardson P."/>
        </authorList>
    </citation>
    <scope>NUCLEOTIDE SEQUENCE [LARGE SCALE GENOMIC DNA]</scope>
    <source>
        <strain evidence="3">DSM 13941 / HLO8</strain>
    </source>
</reference>
<dbReference type="eggNOG" id="ENOG5030SMT">
    <property type="taxonomic scope" value="Bacteria"/>
</dbReference>
<dbReference type="Proteomes" id="UP000000263">
    <property type="component" value="Chromosome"/>
</dbReference>